<evidence type="ECO:0000313" key="2">
    <source>
        <dbReference type="Proteomes" id="UP000593564"/>
    </source>
</evidence>
<accession>A0A7J7HTH1</accession>
<comment type="caution">
    <text evidence="1">The sequence shown here is derived from an EMBL/GenBank/DDBJ whole genome shotgun (WGS) entry which is preliminary data.</text>
</comment>
<dbReference type="EMBL" id="JACBKZ010000003">
    <property type="protein sequence ID" value="KAF5955561.1"/>
    <property type="molecule type" value="Genomic_DNA"/>
</dbReference>
<reference evidence="2" key="1">
    <citation type="journal article" date="2020" name="Nat. Commun.">
        <title>Genome assembly of wild tea tree DASZ reveals pedigree and selection history of tea varieties.</title>
        <authorList>
            <person name="Zhang W."/>
            <person name="Zhang Y."/>
            <person name="Qiu H."/>
            <person name="Guo Y."/>
            <person name="Wan H."/>
            <person name="Zhang X."/>
            <person name="Scossa F."/>
            <person name="Alseekh S."/>
            <person name="Zhang Q."/>
            <person name="Wang P."/>
            <person name="Xu L."/>
            <person name="Schmidt M.H."/>
            <person name="Jia X."/>
            <person name="Li D."/>
            <person name="Zhu A."/>
            <person name="Guo F."/>
            <person name="Chen W."/>
            <person name="Ni D."/>
            <person name="Usadel B."/>
            <person name="Fernie A.R."/>
            <person name="Wen W."/>
        </authorList>
    </citation>
    <scope>NUCLEOTIDE SEQUENCE [LARGE SCALE GENOMIC DNA]</scope>
    <source>
        <strain evidence="2">cv. G240</strain>
    </source>
</reference>
<proteinExistence type="predicted"/>
<organism evidence="1 2">
    <name type="scientific">Camellia sinensis</name>
    <name type="common">Tea plant</name>
    <name type="synonym">Thea sinensis</name>
    <dbReference type="NCBI Taxonomy" id="4442"/>
    <lineage>
        <taxon>Eukaryota</taxon>
        <taxon>Viridiplantae</taxon>
        <taxon>Streptophyta</taxon>
        <taxon>Embryophyta</taxon>
        <taxon>Tracheophyta</taxon>
        <taxon>Spermatophyta</taxon>
        <taxon>Magnoliopsida</taxon>
        <taxon>eudicotyledons</taxon>
        <taxon>Gunneridae</taxon>
        <taxon>Pentapetalae</taxon>
        <taxon>asterids</taxon>
        <taxon>Ericales</taxon>
        <taxon>Theaceae</taxon>
        <taxon>Camellia</taxon>
    </lineage>
</organism>
<evidence type="ECO:0000313" key="1">
    <source>
        <dbReference type="EMBL" id="KAF5955561.1"/>
    </source>
</evidence>
<reference evidence="1 2" key="2">
    <citation type="submission" date="2020-07" db="EMBL/GenBank/DDBJ databases">
        <title>Genome assembly of wild tea tree DASZ reveals pedigree and selection history of tea varieties.</title>
        <authorList>
            <person name="Zhang W."/>
        </authorList>
    </citation>
    <scope>NUCLEOTIDE SEQUENCE [LARGE SCALE GENOMIC DNA]</scope>
    <source>
        <strain evidence="2">cv. G240</strain>
        <tissue evidence="1">Leaf</tissue>
    </source>
</reference>
<name>A0A7J7HTH1_CAMSI</name>
<protein>
    <submittedName>
        <fullName evidence="1">Uncharacterized protein</fullName>
    </submittedName>
</protein>
<dbReference type="Proteomes" id="UP000593564">
    <property type="component" value="Unassembled WGS sequence"/>
</dbReference>
<keyword evidence="2" id="KW-1185">Reference proteome</keyword>
<dbReference type="AlphaFoldDB" id="A0A7J7HTH1"/>
<gene>
    <name evidence="1" type="ORF">HYC85_008417</name>
</gene>
<sequence>MFLAQVDSLKYTLMDEAEVPKENNAKAAGNWILPNNCRYFKVILLHKQKVYKSPIQSASCQQ</sequence>